<accession>A0ACC0L4C7</accession>
<organism evidence="1 2">
    <name type="scientific">Rhododendron molle</name>
    <name type="common">Chinese azalea</name>
    <name type="synonym">Azalea mollis</name>
    <dbReference type="NCBI Taxonomy" id="49168"/>
    <lineage>
        <taxon>Eukaryota</taxon>
        <taxon>Viridiplantae</taxon>
        <taxon>Streptophyta</taxon>
        <taxon>Embryophyta</taxon>
        <taxon>Tracheophyta</taxon>
        <taxon>Spermatophyta</taxon>
        <taxon>Magnoliopsida</taxon>
        <taxon>eudicotyledons</taxon>
        <taxon>Gunneridae</taxon>
        <taxon>Pentapetalae</taxon>
        <taxon>asterids</taxon>
        <taxon>Ericales</taxon>
        <taxon>Ericaceae</taxon>
        <taxon>Ericoideae</taxon>
        <taxon>Rhodoreae</taxon>
        <taxon>Rhododendron</taxon>
    </lineage>
</organism>
<keyword evidence="2" id="KW-1185">Reference proteome</keyword>
<evidence type="ECO:0000313" key="1">
    <source>
        <dbReference type="EMBL" id="KAI8523402.1"/>
    </source>
</evidence>
<evidence type="ECO:0000313" key="2">
    <source>
        <dbReference type="Proteomes" id="UP001062846"/>
    </source>
</evidence>
<name>A0ACC0L4C7_RHOML</name>
<gene>
    <name evidence="1" type="ORF">RHMOL_Rhmol13G0070700</name>
</gene>
<dbReference type="Proteomes" id="UP001062846">
    <property type="component" value="Chromosome 13"/>
</dbReference>
<reference evidence="1" key="1">
    <citation type="submission" date="2022-02" db="EMBL/GenBank/DDBJ databases">
        <title>Plant Genome Project.</title>
        <authorList>
            <person name="Zhang R.-G."/>
        </authorList>
    </citation>
    <scope>NUCLEOTIDE SEQUENCE</scope>
    <source>
        <strain evidence="1">AT1</strain>
    </source>
</reference>
<proteinExistence type="predicted"/>
<sequence>MADLLLQGCSELIENGEGNLESPQMFRSELGKSVSVKQSSITKALSILGDERDAFADTGYSISTRDGNWQDDSQKNHKEVSMDTSLMISRTKNVQS</sequence>
<comment type="caution">
    <text evidence="1">The sequence shown here is derived from an EMBL/GenBank/DDBJ whole genome shotgun (WGS) entry which is preliminary data.</text>
</comment>
<dbReference type="EMBL" id="CM046400">
    <property type="protein sequence ID" value="KAI8523402.1"/>
    <property type="molecule type" value="Genomic_DNA"/>
</dbReference>
<protein>
    <submittedName>
        <fullName evidence="1">Uncharacterized protein</fullName>
    </submittedName>
</protein>